<organism evidence="10 11">
    <name type="scientific">Leptospira ognonensis</name>
    <dbReference type="NCBI Taxonomy" id="2484945"/>
    <lineage>
        <taxon>Bacteria</taxon>
        <taxon>Pseudomonadati</taxon>
        <taxon>Spirochaetota</taxon>
        <taxon>Spirochaetia</taxon>
        <taxon>Leptospirales</taxon>
        <taxon>Leptospiraceae</taxon>
        <taxon>Leptospira</taxon>
    </lineage>
</organism>
<reference evidence="10" key="1">
    <citation type="journal article" date="2019" name="PLoS Negl. Trop. Dis.">
        <title>Revisiting the worldwide diversity of Leptospira species in the environment.</title>
        <authorList>
            <person name="Vincent A.T."/>
            <person name="Schiettekatte O."/>
            <person name="Bourhy P."/>
            <person name="Veyrier F.J."/>
            <person name="Picardeau M."/>
        </authorList>
    </citation>
    <scope>NUCLEOTIDE SEQUENCE [LARGE SCALE GENOMIC DNA]</scope>
    <source>
        <strain evidence="10">201702476</strain>
    </source>
</reference>
<gene>
    <name evidence="10" type="ORF">EHQ58_00430</name>
</gene>
<sequence>MDAIFYILLFVFGSSLGSFYVTTAERILTYFYGKKRKTGDWKTRLVSIATIPSHCQSCGAKISSFYLLPVFGFFFSKGRCRHCHTKLGIHYPLSEFLFGLVTSLSFYATDSLLFSISTTFLLGHLVISIFTDATYFSLDYENLPFILFFGTIANFALFGALPGLTELYVFLGFGFFYVLIYFVVKQGMGLGDVFFAPVFAFLAGHPFWILFLNTSYTLAIVVTFLTRKKGESLRGKMIPMGVYFSIALFFTYLAKVMYYYLGLEGFLEDDYES</sequence>
<feature type="transmembrane region" description="Helical" evidence="7">
    <location>
        <begin position="143"/>
        <end position="160"/>
    </location>
</feature>
<feature type="transmembrane region" description="Helical" evidence="7">
    <location>
        <begin position="167"/>
        <end position="184"/>
    </location>
</feature>
<dbReference type="EMBL" id="RQGD01000002">
    <property type="protein sequence ID" value="TGL63871.1"/>
    <property type="molecule type" value="Genomic_DNA"/>
</dbReference>
<dbReference type="Pfam" id="PF06750">
    <property type="entry name" value="A24_N_bact"/>
    <property type="match status" value="1"/>
</dbReference>
<dbReference type="GO" id="GO:0005886">
    <property type="term" value="C:plasma membrane"/>
    <property type="evidence" value="ECO:0007669"/>
    <property type="project" value="UniProtKB-SubCell"/>
</dbReference>
<dbReference type="InterPro" id="IPR050882">
    <property type="entry name" value="Prepilin_peptidase/N-MTase"/>
</dbReference>
<feature type="transmembrane region" description="Helical" evidence="7">
    <location>
        <begin position="204"/>
        <end position="225"/>
    </location>
</feature>
<dbReference type="InterPro" id="IPR010627">
    <property type="entry name" value="Prepilin_pept_A24_N"/>
</dbReference>
<keyword evidence="11" id="KW-1185">Reference proteome</keyword>
<evidence type="ECO:0000256" key="7">
    <source>
        <dbReference type="SAM" id="Phobius"/>
    </source>
</evidence>
<dbReference type="GO" id="GO:0004190">
    <property type="term" value="F:aspartic-type endopeptidase activity"/>
    <property type="evidence" value="ECO:0007669"/>
    <property type="project" value="InterPro"/>
</dbReference>
<protein>
    <submittedName>
        <fullName evidence="10">Prepilin peptidase</fullName>
    </submittedName>
</protein>
<dbReference type="InterPro" id="IPR000045">
    <property type="entry name" value="Prepilin_IV_endopep_pep"/>
</dbReference>
<evidence type="ECO:0000256" key="1">
    <source>
        <dbReference type="ARBA" id="ARBA00004651"/>
    </source>
</evidence>
<dbReference type="PANTHER" id="PTHR30487:SF0">
    <property type="entry name" value="PREPILIN LEADER PEPTIDASE_N-METHYLTRANSFERASE-RELATED"/>
    <property type="match status" value="1"/>
</dbReference>
<comment type="caution">
    <text evidence="10">The sequence shown here is derived from an EMBL/GenBank/DDBJ whole genome shotgun (WGS) entry which is preliminary data.</text>
</comment>
<dbReference type="CDD" id="cd00065">
    <property type="entry name" value="FYVE_like_SF"/>
    <property type="match status" value="1"/>
</dbReference>
<dbReference type="AlphaFoldDB" id="A0A4R9KCT2"/>
<keyword evidence="3" id="KW-1003">Cell membrane</keyword>
<dbReference type="GO" id="GO:0006465">
    <property type="term" value="P:signal peptide processing"/>
    <property type="evidence" value="ECO:0007669"/>
    <property type="project" value="TreeGrafter"/>
</dbReference>
<evidence type="ECO:0000313" key="11">
    <source>
        <dbReference type="Proteomes" id="UP000297693"/>
    </source>
</evidence>
<accession>A0A4R9KCT2</accession>
<evidence type="ECO:0000259" key="9">
    <source>
        <dbReference type="Pfam" id="PF06750"/>
    </source>
</evidence>
<evidence type="ECO:0000256" key="6">
    <source>
        <dbReference type="ARBA" id="ARBA00023136"/>
    </source>
</evidence>
<dbReference type="Proteomes" id="UP000297693">
    <property type="component" value="Unassembled WGS sequence"/>
</dbReference>
<feature type="transmembrane region" description="Helical" evidence="7">
    <location>
        <begin position="112"/>
        <end position="131"/>
    </location>
</feature>
<evidence type="ECO:0000256" key="3">
    <source>
        <dbReference type="ARBA" id="ARBA00022475"/>
    </source>
</evidence>
<evidence type="ECO:0000259" key="8">
    <source>
        <dbReference type="Pfam" id="PF01478"/>
    </source>
</evidence>
<comment type="subcellular location">
    <subcellularLocation>
        <location evidence="1">Cell membrane</location>
        <topology evidence="1">Multi-pass membrane protein</topology>
    </subcellularLocation>
</comment>
<dbReference type="Pfam" id="PF01478">
    <property type="entry name" value="Peptidase_A24"/>
    <property type="match status" value="1"/>
</dbReference>
<keyword evidence="6 7" id="KW-0472">Membrane</keyword>
<dbReference type="PANTHER" id="PTHR30487">
    <property type="entry name" value="TYPE 4 PREPILIN-LIKE PROTEINS LEADER PEPTIDE-PROCESSING ENZYME"/>
    <property type="match status" value="1"/>
</dbReference>
<feature type="domain" description="Prepilin peptidase A24 N-terminal" evidence="9">
    <location>
        <begin position="11"/>
        <end position="107"/>
    </location>
</feature>
<feature type="transmembrane region" description="Helical" evidence="7">
    <location>
        <begin position="237"/>
        <end position="261"/>
    </location>
</feature>
<dbReference type="OrthoDB" id="345277at2"/>
<evidence type="ECO:0000256" key="4">
    <source>
        <dbReference type="ARBA" id="ARBA00022692"/>
    </source>
</evidence>
<keyword evidence="4 7" id="KW-0812">Transmembrane</keyword>
<feature type="transmembrane region" description="Helical" evidence="7">
    <location>
        <begin position="6"/>
        <end position="28"/>
    </location>
</feature>
<evidence type="ECO:0000313" key="10">
    <source>
        <dbReference type="EMBL" id="TGL63871.1"/>
    </source>
</evidence>
<evidence type="ECO:0000256" key="2">
    <source>
        <dbReference type="ARBA" id="ARBA00005801"/>
    </source>
</evidence>
<feature type="domain" description="Prepilin type IV endopeptidase peptidase" evidence="8">
    <location>
        <begin position="120"/>
        <end position="223"/>
    </location>
</feature>
<dbReference type="RefSeq" id="WP_135621367.1">
    <property type="nucleotide sequence ID" value="NZ_RQGD01000002.1"/>
</dbReference>
<keyword evidence="5 7" id="KW-1133">Transmembrane helix</keyword>
<comment type="similarity">
    <text evidence="2">Belongs to the peptidase A24 family.</text>
</comment>
<evidence type="ECO:0000256" key="5">
    <source>
        <dbReference type="ARBA" id="ARBA00022989"/>
    </source>
</evidence>
<name>A0A4R9KCT2_9LEPT</name>
<proteinExistence type="inferred from homology"/>